<evidence type="ECO:0000256" key="1">
    <source>
        <dbReference type="ARBA" id="ARBA00004613"/>
    </source>
</evidence>
<dbReference type="SUPFAM" id="SSF53474">
    <property type="entry name" value="alpha/beta-Hydrolases"/>
    <property type="match status" value="1"/>
</dbReference>
<name>A0A9Q8P657_PASFU</name>
<dbReference type="EC" id="3.1.1.-" evidence="8"/>
<dbReference type="Gene3D" id="3.40.50.1820">
    <property type="entry name" value="alpha/beta hydrolase"/>
    <property type="match status" value="1"/>
</dbReference>
<dbReference type="GO" id="GO:0016787">
    <property type="term" value="F:hydrolase activity"/>
    <property type="evidence" value="ECO:0007669"/>
    <property type="project" value="UniProtKB-KW"/>
</dbReference>
<dbReference type="OrthoDB" id="408631at2759"/>
<organism evidence="10 11">
    <name type="scientific">Passalora fulva</name>
    <name type="common">Tomato leaf mold</name>
    <name type="synonym">Cladosporium fulvum</name>
    <dbReference type="NCBI Taxonomy" id="5499"/>
    <lineage>
        <taxon>Eukaryota</taxon>
        <taxon>Fungi</taxon>
        <taxon>Dikarya</taxon>
        <taxon>Ascomycota</taxon>
        <taxon>Pezizomycotina</taxon>
        <taxon>Dothideomycetes</taxon>
        <taxon>Dothideomycetidae</taxon>
        <taxon>Mycosphaerellales</taxon>
        <taxon>Mycosphaerellaceae</taxon>
        <taxon>Fulvia</taxon>
    </lineage>
</organism>
<dbReference type="EMBL" id="CP090165">
    <property type="protein sequence ID" value="UJO14805.1"/>
    <property type="molecule type" value="Genomic_DNA"/>
</dbReference>
<evidence type="ECO:0000256" key="6">
    <source>
        <dbReference type="ARBA" id="ARBA00023098"/>
    </source>
</evidence>
<reference evidence="10" key="1">
    <citation type="submission" date="2021-12" db="EMBL/GenBank/DDBJ databases">
        <authorList>
            <person name="Zaccaron A."/>
            <person name="Stergiopoulos I."/>
        </authorList>
    </citation>
    <scope>NUCLEOTIDE SEQUENCE</scope>
    <source>
        <strain evidence="10">Race5_Kim</strain>
    </source>
</reference>
<evidence type="ECO:0000256" key="3">
    <source>
        <dbReference type="ARBA" id="ARBA00022525"/>
    </source>
</evidence>
<keyword evidence="4 8" id="KW-0732">Signal</keyword>
<proteinExistence type="inferred from homology"/>
<reference evidence="10" key="2">
    <citation type="journal article" date="2022" name="Microb. Genom.">
        <title>A chromosome-scale genome assembly of the tomato pathogen Cladosporium fulvum reveals a compartmentalized genome architecture and the presence of a dispensable chromosome.</title>
        <authorList>
            <person name="Zaccaron A.Z."/>
            <person name="Chen L.H."/>
            <person name="Samaras A."/>
            <person name="Stergiopoulos I."/>
        </authorList>
    </citation>
    <scope>NUCLEOTIDE SEQUENCE</scope>
    <source>
        <strain evidence="10">Race5_Kim</strain>
    </source>
</reference>
<dbReference type="OMA" id="GCAGKAD"/>
<dbReference type="PANTHER" id="PTHR11559">
    <property type="entry name" value="CARBOXYLESTERASE"/>
    <property type="match status" value="1"/>
</dbReference>
<dbReference type="AlphaFoldDB" id="A0A9Q8P657"/>
<protein>
    <recommendedName>
        <fullName evidence="8">Carboxylic ester hydrolase</fullName>
        <ecNumber evidence="8">3.1.1.-</ecNumber>
    </recommendedName>
</protein>
<dbReference type="GO" id="GO:0005576">
    <property type="term" value="C:extracellular region"/>
    <property type="evidence" value="ECO:0007669"/>
    <property type="project" value="UniProtKB-SubCell"/>
</dbReference>
<evidence type="ECO:0000256" key="4">
    <source>
        <dbReference type="ARBA" id="ARBA00022729"/>
    </source>
</evidence>
<evidence type="ECO:0000313" key="11">
    <source>
        <dbReference type="Proteomes" id="UP000756132"/>
    </source>
</evidence>
<dbReference type="PROSITE" id="PS00122">
    <property type="entry name" value="CARBOXYLESTERASE_B_1"/>
    <property type="match status" value="1"/>
</dbReference>
<dbReference type="KEGG" id="ffu:CLAFUR5_08185"/>
<dbReference type="GeneID" id="71988063"/>
<dbReference type="GO" id="GO:0006629">
    <property type="term" value="P:lipid metabolic process"/>
    <property type="evidence" value="ECO:0007669"/>
    <property type="project" value="UniProtKB-KW"/>
</dbReference>
<evidence type="ECO:0000256" key="7">
    <source>
        <dbReference type="ARBA" id="ARBA00023180"/>
    </source>
</evidence>
<evidence type="ECO:0000259" key="9">
    <source>
        <dbReference type="Pfam" id="PF00135"/>
    </source>
</evidence>
<dbReference type="InterPro" id="IPR019826">
    <property type="entry name" value="Carboxylesterase_B_AS"/>
</dbReference>
<feature type="chain" id="PRO_5040528591" description="Carboxylic ester hydrolase" evidence="8">
    <location>
        <begin position="17"/>
        <end position="583"/>
    </location>
</feature>
<keyword evidence="11" id="KW-1185">Reference proteome</keyword>
<dbReference type="InterPro" id="IPR029058">
    <property type="entry name" value="AB_hydrolase_fold"/>
</dbReference>
<comment type="similarity">
    <text evidence="2 8">Belongs to the type-B carboxylesterase/lipase family.</text>
</comment>
<evidence type="ECO:0000256" key="8">
    <source>
        <dbReference type="RuleBase" id="RU361235"/>
    </source>
</evidence>
<keyword evidence="7" id="KW-0325">Glycoprotein</keyword>
<dbReference type="FunFam" id="3.40.50.1820:FF:000213">
    <property type="entry name" value="Carboxylic ester hydrolase"/>
    <property type="match status" value="1"/>
</dbReference>
<dbReference type="InterPro" id="IPR050309">
    <property type="entry name" value="Type-B_Carboxylest/Lipase"/>
</dbReference>
<evidence type="ECO:0000313" key="10">
    <source>
        <dbReference type="EMBL" id="UJO14805.1"/>
    </source>
</evidence>
<feature type="domain" description="Carboxylesterase type B" evidence="9">
    <location>
        <begin position="25"/>
        <end position="559"/>
    </location>
</feature>
<dbReference type="InterPro" id="IPR002018">
    <property type="entry name" value="CarbesteraseB"/>
</dbReference>
<keyword evidence="6" id="KW-0443">Lipid metabolism</keyword>
<feature type="signal peptide" evidence="8">
    <location>
        <begin position="1"/>
        <end position="16"/>
    </location>
</feature>
<keyword evidence="3" id="KW-0964">Secreted</keyword>
<evidence type="ECO:0000256" key="2">
    <source>
        <dbReference type="ARBA" id="ARBA00005964"/>
    </source>
</evidence>
<comment type="subcellular location">
    <subcellularLocation>
        <location evidence="1">Secreted</location>
    </subcellularLocation>
</comment>
<evidence type="ECO:0000256" key="5">
    <source>
        <dbReference type="ARBA" id="ARBA00022801"/>
    </source>
</evidence>
<sequence length="583" mass="62556">MWAISLGFALVATVFAVPLDARQSAPSVVIRNGTVIGKTASGIESFSAIPYAQPPVGNLRLRPPQVLTQRFPGASFQATSPAAACPQFAFQVDNLDTNLQLAGLPSSIISDIIGEVINSPIGQTAINQEEDCLTITVQRPAGTTSSSELPVIFWIFGGGFEAGWSSMYDGTNFVTSSVNLGKPVIYVAVNYRVGGYGFLAGKQLAAEGSTNLGLRDQRLGLQWVADNIAAFGGDPDKVTIWGESAGAISVLDHTIINGGDHTYNGKPLFRAGIMNSGAVIPATDVSTPKAQAIYDKVVASSSCAGSTNSLSCLRALPYNDFQRAVTSVPGIFSYRSLDLSYLPRPDPGNNFFSQSPELAIAAGRFAKVPIIVGDQEDEGTLFGLVQSNITTNDQLVTYLATYFPTDPNAIENMRGLTAQYSNLIFAGQPDGSPFRTGALNSIYPQFKRIAAILGDITFTLTRRAYLDAITKQGVTAWSYLSTYAYGTPILGTFHATDVIFAFFTPSGTTIPGRSIHTYYVNFINDLNPNSASNTNALIRNWPTWTNATTQLLNFGLLGNSLTTDTFRQGAYDYLVPRFSQFRV</sequence>
<dbReference type="RefSeq" id="XP_047759171.1">
    <property type="nucleotide sequence ID" value="XM_047907333.1"/>
</dbReference>
<accession>A0A9Q8P657</accession>
<dbReference type="Proteomes" id="UP000756132">
    <property type="component" value="Chromosome 3"/>
</dbReference>
<keyword evidence="5 8" id="KW-0378">Hydrolase</keyword>
<gene>
    <name evidence="10" type="ORF">CLAFUR5_08185</name>
</gene>
<dbReference type="Pfam" id="PF00135">
    <property type="entry name" value="COesterase"/>
    <property type="match status" value="1"/>
</dbReference>